<sequence>MIKNNIKISFNCNVDEFIEIKEKDMWFLNRIKLIIDTKKMRRKEGWLDKLEAQITADCDGADIQKNRDNVV</sequence>
<comment type="caution">
    <text evidence="1">The sequence shown here is derived from an EMBL/GenBank/DDBJ whole genome shotgun (WGS) entry which is preliminary data.</text>
</comment>
<name>A0AAW9IC90_CLOPF</name>
<gene>
    <name evidence="1" type="ORF">GNF79_21460</name>
</gene>
<dbReference type="AlphaFoldDB" id="A0AAW9IC90"/>
<dbReference type="EMBL" id="WNVC01001563">
    <property type="protein sequence ID" value="MDZ5001569.1"/>
    <property type="molecule type" value="Genomic_DNA"/>
</dbReference>
<dbReference type="Proteomes" id="UP001291306">
    <property type="component" value="Unassembled WGS sequence"/>
</dbReference>
<organism evidence="1 2">
    <name type="scientific">Clostridium perfringens</name>
    <dbReference type="NCBI Taxonomy" id="1502"/>
    <lineage>
        <taxon>Bacteria</taxon>
        <taxon>Bacillati</taxon>
        <taxon>Bacillota</taxon>
        <taxon>Clostridia</taxon>
        <taxon>Eubacteriales</taxon>
        <taxon>Clostridiaceae</taxon>
        <taxon>Clostridium</taxon>
    </lineage>
</organism>
<proteinExistence type="predicted"/>
<accession>A0AAW9IC90</accession>
<evidence type="ECO:0000313" key="2">
    <source>
        <dbReference type="Proteomes" id="UP001291306"/>
    </source>
</evidence>
<protein>
    <submittedName>
        <fullName evidence="1">Uncharacterized protein</fullName>
    </submittedName>
</protein>
<evidence type="ECO:0000313" key="1">
    <source>
        <dbReference type="EMBL" id="MDZ5001569.1"/>
    </source>
</evidence>
<feature type="non-terminal residue" evidence="1">
    <location>
        <position position="71"/>
    </location>
</feature>
<reference evidence="1" key="1">
    <citation type="submission" date="2019-11" db="EMBL/GenBank/DDBJ databases">
        <title>Characterization of Clostridium perfringens isolates from swine manure treated agricultural soils.</title>
        <authorList>
            <person name="Wushke S.T."/>
        </authorList>
    </citation>
    <scope>NUCLEOTIDE SEQUENCE</scope>
    <source>
        <strain evidence="1">X26</strain>
    </source>
</reference>